<dbReference type="InterPro" id="IPR036922">
    <property type="entry name" value="Rieske_2Fe-2S_sf"/>
</dbReference>
<feature type="domain" description="Rieske" evidence="9">
    <location>
        <begin position="43"/>
        <end position="150"/>
    </location>
</feature>
<dbReference type="STRING" id="1810504.PG2T_00875"/>
<dbReference type="InterPro" id="IPR017941">
    <property type="entry name" value="Rieske_2Fe-2S"/>
</dbReference>
<evidence type="ECO:0000256" key="8">
    <source>
        <dbReference type="ARBA" id="ARBA00023027"/>
    </source>
</evidence>
<dbReference type="PRINTS" id="PR00090">
    <property type="entry name" value="RNGDIOXGNASE"/>
</dbReference>
<dbReference type="GO" id="GO:0051213">
    <property type="term" value="F:dioxygenase activity"/>
    <property type="evidence" value="ECO:0007669"/>
    <property type="project" value="UniProtKB-KW"/>
</dbReference>
<evidence type="ECO:0000256" key="1">
    <source>
        <dbReference type="ARBA" id="ARBA00008751"/>
    </source>
</evidence>
<dbReference type="SUPFAM" id="SSF55961">
    <property type="entry name" value="Bet v1-like"/>
    <property type="match status" value="1"/>
</dbReference>
<keyword evidence="2" id="KW-0001">2Fe-2S</keyword>
<dbReference type="PROSITE" id="PS00570">
    <property type="entry name" value="RING_HYDROXYL_ALPHA"/>
    <property type="match status" value="1"/>
</dbReference>
<accession>A0A1B1YQ57</accession>
<dbReference type="EMBL" id="CP014671">
    <property type="protein sequence ID" value="ANX02888.1"/>
    <property type="molecule type" value="Genomic_DNA"/>
</dbReference>
<evidence type="ECO:0000256" key="6">
    <source>
        <dbReference type="ARBA" id="ARBA00023004"/>
    </source>
</evidence>
<reference evidence="11" key="1">
    <citation type="submission" date="2016-03" db="EMBL/GenBank/DDBJ databases">
        <title>Complete genome sequence of Solimmundus cernigliae, representing a novel lineage of polycyclic aromatic hydrocarbon degraders within the Gammaproteobacteria.</title>
        <authorList>
            <person name="Singleton D.R."/>
            <person name="Dickey A.N."/>
            <person name="Scholl E.H."/>
            <person name="Wright F.A."/>
            <person name="Aitken M.D."/>
        </authorList>
    </citation>
    <scope>NUCLEOTIDE SEQUENCE [LARGE SCALE GENOMIC DNA]</scope>
    <source>
        <strain evidence="11">TR3.2</strain>
    </source>
</reference>
<dbReference type="InterPro" id="IPR001663">
    <property type="entry name" value="Rng_hydr_dOase-A"/>
</dbReference>
<protein>
    <submittedName>
        <fullName evidence="10">Ring-hydroxylating oxygenase subunit alpha</fullName>
    </submittedName>
</protein>
<name>A0A1B1YQ57_9GAMM</name>
<keyword evidence="8" id="KW-0520">NAD</keyword>
<keyword evidence="6" id="KW-0408">Iron</keyword>
<dbReference type="Proteomes" id="UP000092952">
    <property type="component" value="Chromosome"/>
</dbReference>
<evidence type="ECO:0000256" key="3">
    <source>
        <dbReference type="ARBA" id="ARBA00022723"/>
    </source>
</evidence>
<dbReference type="InterPro" id="IPR015881">
    <property type="entry name" value="ARHD_Rieske_2Fe_2S"/>
</dbReference>
<dbReference type="OrthoDB" id="9769355at2"/>
<dbReference type="InterPro" id="IPR015879">
    <property type="entry name" value="Ring_hydroxy_dOase_asu_C_dom"/>
</dbReference>
<dbReference type="CDD" id="cd03469">
    <property type="entry name" value="Rieske_RO_Alpha_N"/>
    <property type="match status" value="1"/>
</dbReference>
<evidence type="ECO:0000256" key="2">
    <source>
        <dbReference type="ARBA" id="ARBA00022714"/>
    </source>
</evidence>
<dbReference type="PROSITE" id="PS51296">
    <property type="entry name" value="RIESKE"/>
    <property type="match status" value="1"/>
</dbReference>
<dbReference type="GO" id="GO:0051537">
    <property type="term" value="F:2 iron, 2 sulfur cluster binding"/>
    <property type="evidence" value="ECO:0007669"/>
    <property type="project" value="UniProtKB-KW"/>
</dbReference>
<evidence type="ECO:0000256" key="5">
    <source>
        <dbReference type="ARBA" id="ARBA00023002"/>
    </source>
</evidence>
<dbReference type="Gene3D" id="3.90.380.10">
    <property type="entry name" value="Naphthalene 1,2-dioxygenase Alpha Subunit, Chain A, domain 1"/>
    <property type="match status" value="1"/>
</dbReference>
<dbReference type="GO" id="GO:0005506">
    <property type="term" value="F:iron ion binding"/>
    <property type="evidence" value="ECO:0007669"/>
    <property type="project" value="InterPro"/>
</dbReference>
<dbReference type="PANTHER" id="PTHR43756:SF1">
    <property type="entry name" value="3-PHENYLPROPIONATE_CINNAMIC ACID DIOXYGENASE SUBUNIT ALPHA"/>
    <property type="match status" value="1"/>
</dbReference>
<dbReference type="RefSeq" id="WP_068802402.1">
    <property type="nucleotide sequence ID" value="NZ_CP014671.1"/>
</dbReference>
<dbReference type="Gene3D" id="2.102.10.10">
    <property type="entry name" value="Rieske [2Fe-2S] iron-sulphur domain"/>
    <property type="match status" value="1"/>
</dbReference>
<evidence type="ECO:0000259" key="9">
    <source>
        <dbReference type="PROSITE" id="PS51296"/>
    </source>
</evidence>
<evidence type="ECO:0000256" key="7">
    <source>
        <dbReference type="ARBA" id="ARBA00023014"/>
    </source>
</evidence>
<keyword evidence="4" id="KW-0223">Dioxygenase</keyword>
<sequence>MRIERLSPASYRDLIQPDRVHGSLYTEPYVFEDELDKIFSRGWVFVAHDSELPNPGDYITRTVGRQHYLVVRGQDGAVNVFINRCQHRGNLVCNTAAGNAKNFTCPYHGWTFGLNGELQDVPHAGGFQKDWNKLGLEVPRSGSYRGFVFASAAQDGITLDEHLGRAKALIDRACDLSPDGRLRLSAGWVRHEYGANWKMLPENDTDGYHVGFTHQSFVRAIRSQYDQFVADDTSANGVIRDWGNGHTEIDFAGGYTKPLEWLGTSPEKAADYVAAMEKSYGKERAAELMRLGPPHACIWPNLFLAEMNIVIFQPLAVNKSVQWHTPMLLEGAPSLDFRLLRQSEGALGPASFLVADDASIAERAQQALEAGDPWCDLSRGLEREETDARGVRTSHMTDETSNRGFWQHYLHVMAG</sequence>
<dbReference type="AlphaFoldDB" id="A0A1B1YQ57"/>
<dbReference type="KEGG" id="gbi:PG2T_00875"/>
<keyword evidence="5" id="KW-0560">Oxidoreductase</keyword>
<dbReference type="PANTHER" id="PTHR43756">
    <property type="entry name" value="CHOLINE MONOOXYGENASE, CHLOROPLASTIC"/>
    <property type="match status" value="1"/>
</dbReference>
<evidence type="ECO:0000256" key="4">
    <source>
        <dbReference type="ARBA" id="ARBA00022964"/>
    </source>
</evidence>
<dbReference type="InParanoid" id="A0A1B1YQ57"/>
<organism evidence="10 11">
    <name type="scientific">Immundisolibacter cernigliae</name>
    <dbReference type="NCBI Taxonomy" id="1810504"/>
    <lineage>
        <taxon>Bacteria</taxon>
        <taxon>Pseudomonadati</taxon>
        <taxon>Pseudomonadota</taxon>
        <taxon>Gammaproteobacteria</taxon>
        <taxon>Immundisolibacterales</taxon>
        <taxon>Immundisolibacteraceae</taxon>
        <taxon>Immundisolibacter</taxon>
    </lineage>
</organism>
<dbReference type="SUPFAM" id="SSF50022">
    <property type="entry name" value="ISP domain"/>
    <property type="match status" value="1"/>
</dbReference>
<evidence type="ECO:0000313" key="11">
    <source>
        <dbReference type="Proteomes" id="UP000092952"/>
    </source>
</evidence>
<proteinExistence type="inferred from homology"/>
<keyword evidence="3" id="KW-0479">Metal-binding</keyword>
<dbReference type="Pfam" id="PF00848">
    <property type="entry name" value="Ring_hydroxyl_A"/>
    <property type="match status" value="1"/>
</dbReference>
<gene>
    <name evidence="10" type="ORF">PG2T_00875</name>
</gene>
<comment type="similarity">
    <text evidence="1">Belongs to the bacterial ring-hydroxylating dioxygenase alpha subunit family.</text>
</comment>
<evidence type="ECO:0000313" key="10">
    <source>
        <dbReference type="EMBL" id="ANX02888.1"/>
    </source>
</evidence>
<keyword evidence="7" id="KW-0411">Iron-sulfur</keyword>
<keyword evidence="11" id="KW-1185">Reference proteome</keyword>
<dbReference type="Pfam" id="PF00355">
    <property type="entry name" value="Rieske"/>
    <property type="match status" value="1"/>
</dbReference>